<evidence type="ECO:0000259" key="2">
    <source>
        <dbReference type="PROSITE" id="PS51144"/>
    </source>
</evidence>
<protein>
    <recommendedName>
        <fullName evidence="2">Alpha-carbonic anhydrase domain-containing protein</fullName>
    </recommendedName>
</protein>
<evidence type="ECO:0000256" key="1">
    <source>
        <dbReference type="ARBA" id="ARBA00010718"/>
    </source>
</evidence>
<reference evidence="3 4" key="1">
    <citation type="submission" date="2024-11" db="EMBL/GenBank/DDBJ databases">
        <title>Adaptive evolution of stress response genes in parasites aligns with host niche diversity.</title>
        <authorList>
            <person name="Hahn C."/>
            <person name="Resl P."/>
        </authorList>
    </citation>
    <scope>NUCLEOTIDE SEQUENCE [LARGE SCALE GENOMIC DNA]</scope>
    <source>
        <strain evidence="3">EGGRZ-B1_66</strain>
        <tissue evidence="3">Body</tissue>
    </source>
</reference>
<dbReference type="SUPFAM" id="SSF51069">
    <property type="entry name" value="Carbonic anhydrase"/>
    <property type="match status" value="1"/>
</dbReference>
<dbReference type="InterPro" id="IPR001148">
    <property type="entry name" value="CA_dom"/>
</dbReference>
<name>A0ABD2PNF8_9PLAT</name>
<evidence type="ECO:0000313" key="3">
    <source>
        <dbReference type="EMBL" id="KAL3308799.1"/>
    </source>
</evidence>
<dbReference type="Gene3D" id="3.10.200.10">
    <property type="entry name" value="Alpha carbonic anhydrase"/>
    <property type="match status" value="1"/>
</dbReference>
<dbReference type="InterPro" id="IPR036398">
    <property type="entry name" value="CA_dom_sf"/>
</dbReference>
<dbReference type="AlphaFoldDB" id="A0ABD2PNF8"/>
<dbReference type="PANTHER" id="PTHR18952:SF124">
    <property type="entry name" value="CARBONIC ANHYDRASE 7"/>
    <property type="match status" value="1"/>
</dbReference>
<gene>
    <name evidence="3" type="ORF">Ciccas_012663</name>
</gene>
<dbReference type="Proteomes" id="UP001626550">
    <property type="component" value="Unassembled WGS sequence"/>
</dbReference>
<proteinExistence type="inferred from homology"/>
<accession>A0ABD2PNF8</accession>
<comment type="caution">
    <text evidence="3">The sequence shown here is derived from an EMBL/GenBank/DDBJ whole genome shotgun (WGS) entry which is preliminary data.</text>
</comment>
<dbReference type="EMBL" id="JBJKFK010004686">
    <property type="protein sequence ID" value="KAL3308799.1"/>
    <property type="molecule type" value="Genomic_DNA"/>
</dbReference>
<dbReference type="PROSITE" id="PS51144">
    <property type="entry name" value="ALPHA_CA_2"/>
    <property type="match status" value="1"/>
</dbReference>
<keyword evidence="4" id="KW-1185">Reference proteome</keyword>
<sequence length="105" mass="11647">MADLRGIQLDSLFGSIQEYVTYAGSITSPPCSENVQWIISNKAISIKEPEVIQFRILHQVQKFENLYSGIVAGNLRPVQETNRRAIITNIDFVPSEPGVSSALNL</sequence>
<organism evidence="3 4">
    <name type="scientific">Cichlidogyrus casuarinus</name>
    <dbReference type="NCBI Taxonomy" id="1844966"/>
    <lineage>
        <taxon>Eukaryota</taxon>
        <taxon>Metazoa</taxon>
        <taxon>Spiralia</taxon>
        <taxon>Lophotrochozoa</taxon>
        <taxon>Platyhelminthes</taxon>
        <taxon>Monogenea</taxon>
        <taxon>Monopisthocotylea</taxon>
        <taxon>Dactylogyridea</taxon>
        <taxon>Ancyrocephalidae</taxon>
        <taxon>Cichlidogyrus</taxon>
    </lineage>
</organism>
<dbReference type="PANTHER" id="PTHR18952">
    <property type="entry name" value="CARBONIC ANHYDRASE"/>
    <property type="match status" value="1"/>
</dbReference>
<dbReference type="InterPro" id="IPR023561">
    <property type="entry name" value="Carbonic_anhydrase_a-class"/>
</dbReference>
<dbReference type="Pfam" id="PF00194">
    <property type="entry name" value="Carb_anhydrase"/>
    <property type="match status" value="1"/>
</dbReference>
<evidence type="ECO:0000313" key="4">
    <source>
        <dbReference type="Proteomes" id="UP001626550"/>
    </source>
</evidence>
<feature type="domain" description="Alpha-carbonic anhydrase" evidence="2">
    <location>
        <begin position="1"/>
        <end position="90"/>
    </location>
</feature>
<comment type="similarity">
    <text evidence="1">Belongs to the alpha-carbonic anhydrase family.</text>
</comment>